<feature type="compositionally biased region" description="Basic and acidic residues" evidence="1">
    <location>
        <begin position="8"/>
        <end position="25"/>
    </location>
</feature>
<feature type="region of interest" description="Disordered" evidence="1">
    <location>
        <begin position="1"/>
        <end position="25"/>
    </location>
</feature>
<evidence type="ECO:0000256" key="1">
    <source>
        <dbReference type="SAM" id="MobiDB-lite"/>
    </source>
</evidence>
<proteinExistence type="predicted"/>
<evidence type="ECO:0000313" key="2">
    <source>
        <dbReference type="EMBL" id="MCV7230313.1"/>
    </source>
</evidence>
<sequence>MSYTGAKDQADRAVTKAAEAGHKTDDEAQRLLAEAVGHLGMALSAMALELHQQSA</sequence>
<reference evidence="2 3" key="1">
    <citation type="journal article" date="2022" name="BMC Genomics">
        <title>Comparative genome analysis of mycobacteria focusing on tRNA and non-coding RNA.</title>
        <authorList>
            <person name="Behra P.R.K."/>
            <person name="Pettersson B.M.F."/>
            <person name="Ramesh M."/>
            <person name="Das S."/>
            <person name="Dasgupta S."/>
            <person name="Kirsebom L.A."/>
        </authorList>
    </citation>
    <scope>NUCLEOTIDE SEQUENCE [LARGE SCALE GENOMIC DNA]</scope>
    <source>
        <strain evidence="2 3">DSM 44078</strain>
    </source>
</reference>
<accession>A0ABT3CLU3</accession>
<gene>
    <name evidence="2" type="ORF">H7J73_30320</name>
</gene>
<name>A0ABT3CLU3_9MYCO</name>
<dbReference type="RefSeq" id="WP_264071576.1">
    <property type="nucleotide sequence ID" value="NZ_JACKTY010000049.1"/>
</dbReference>
<dbReference type="Proteomes" id="UP001526201">
    <property type="component" value="Unassembled WGS sequence"/>
</dbReference>
<protein>
    <submittedName>
        <fullName evidence="2">Uncharacterized protein</fullName>
    </submittedName>
</protein>
<dbReference type="EMBL" id="JACKTY010000049">
    <property type="protein sequence ID" value="MCV7230313.1"/>
    <property type="molecule type" value="Genomic_DNA"/>
</dbReference>
<evidence type="ECO:0000313" key="3">
    <source>
        <dbReference type="Proteomes" id="UP001526201"/>
    </source>
</evidence>
<organism evidence="2 3">
    <name type="scientific">Mycolicibacterium komossense</name>
    <dbReference type="NCBI Taxonomy" id="1779"/>
    <lineage>
        <taxon>Bacteria</taxon>
        <taxon>Bacillati</taxon>
        <taxon>Actinomycetota</taxon>
        <taxon>Actinomycetes</taxon>
        <taxon>Mycobacteriales</taxon>
        <taxon>Mycobacteriaceae</taxon>
        <taxon>Mycolicibacterium</taxon>
    </lineage>
</organism>
<keyword evidence="3" id="KW-1185">Reference proteome</keyword>
<comment type="caution">
    <text evidence="2">The sequence shown here is derived from an EMBL/GenBank/DDBJ whole genome shotgun (WGS) entry which is preliminary data.</text>
</comment>